<dbReference type="AlphaFoldDB" id="A0A5Q0L7G1"/>
<protein>
    <submittedName>
        <fullName evidence="3">Uncharacterized protein</fullName>
    </submittedName>
</protein>
<evidence type="ECO:0000256" key="2">
    <source>
        <dbReference type="SAM" id="Phobius"/>
    </source>
</evidence>
<keyword evidence="2" id="KW-0812">Transmembrane</keyword>
<proteinExistence type="predicted"/>
<dbReference type="Proteomes" id="UP000326179">
    <property type="component" value="Chromosome"/>
</dbReference>
<evidence type="ECO:0000256" key="1">
    <source>
        <dbReference type="SAM" id="MobiDB-lite"/>
    </source>
</evidence>
<dbReference type="RefSeq" id="WP_153287299.1">
    <property type="nucleotide sequence ID" value="NZ_CP045643.1"/>
</dbReference>
<dbReference type="KEGG" id="sfy:GFH48_06335"/>
<accession>A0A5Q0L7G1</accession>
<name>A0A5Q0L7G1_9ACTN</name>
<feature type="region of interest" description="Disordered" evidence="1">
    <location>
        <begin position="67"/>
        <end position="90"/>
    </location>
</feature>
<reference evidence="3 4" key="1">
    <citation type="submission" date="2019-10" db="EMBL/GenBank/DDBJ databases">
        <title>A novel species.</title>
        <authorList>
            <person name="Gao J."/>
        </authorList>
    </citation>
    <scope>NUCLEOTIDE SEQUENCE [LARGE SCALE GENOMIC DNA]</scope>
    <source>
        <strain evidence="3 4">QMT-28</strain>
    </source>
</reference>
<feature type="transmembrane region" description="Helical" evidence="2">
    <location>
        <begin position="35"/>
        <end position="55"/>
    </location>
</feature>
<keyword evidence="4" id="KW-1185">Reference proteome</keyword>
<organism evidence="3 4">
    <name type="scientific">Streptomyces fagopyri</name>
    <dbReference type="NCBI Taxonomy" id="2662397"/>
    <lineage>
        <taxon>Bacteria</taxon>
        <taxon>Bacillati</taxon>
        <taxon>Actinomycetota</taxon>
        <taxon>Actinomycetes</taxon>
        <taxon>Kitasatosporales</taxon>
        <taxon>Streptomycetaceae</taxon>
        <taxon>Streptomyces</taxon>
    </lineage>
</organism>
<keyword evidence="2" id="KW-0472">Membrane</keyword>
<keyword evidence="2" id="KW-1133">Transmembrane helix</keyword>
<dbReference type="EMBL" id="CP045643">
    <property type="protein sequence ID" value="QFZ72933.1"/>
    <property type="molecule type" value="Genomic_DNA"/>
</dbReference>
<evidence type="ECO:0000313" key="4">
    <source>
        <dbReference type="Proteomes" id="UP000326179"/>
    </source>
</evidence>
<sequence length="286" mass="29635">MRELLAEDAYAIRPSPIPYEAIRQQGQVERRRHGAMAALVLVSLVAVSAGAYSFVGGDGERVAHPAVRTPSDTSPKASAATSSGPTQFAPGQFLDGITHAQASAGLKKCLTAERVAPSARRNALGEAGDYQIILAARSSGGSAAGGSFHVVGVREHPAGTRVVCDIENGEASGISTGTSADDSPDAGPVVPDVNAAELFQPSASSMGSWKLPFRWAVIGTVEPSVTKVSVSYGGATRRAVLDHGWFVASGLLHQQATTAPRIKGYGAAGKLLYDSDQDESWARTLP</sequence>
<gene>
    <name evidence="3" type="ORF">GFH48_06335</name>
</gene>
<feature type="compositionally biased region" description="Polar residues" evidence="1">
    <location>
        <begin position="70"/>
        <end position="86"/>
    </location>
</feature>
<evidence type="ECO:0000313" key="3">
    <source>
        <dbReference type="EMBL" id="QFZ72933.1"/>
    </source>
</evidence>